<organism evidence="1">
    <name type="scientific">Rhizophora mucronata</name>
    <name type="common">Asiatic mangrove</name>
    <dbReference type="NCBI Taxonomy" id="61149"/>
    <lineage>
        <taxon>Eukaryota</taxon>
        <taxon>Viridiplantae</taxon>
        <taxon>Streptophyta</taxon>
        <taxon>Embryophyta</taxon>
        <taxon>Tracheophyta</taxon>
        <taxon>Spermatophyta</taxon>
        <taxon>Magnoliopsida</taxon>
        <taxon>eudicotyledons</taxon>
        <taxon>Gunneridae</taxon>
        <taxon>Pentapetalae</taxon>
        <taxon>rosids</taxon>
        <taxon>fabids</taxon>
        <taxon>Malpighiales</taxon>
        <taxon>Rhizophoraceae</taxon>
        <taxon>Rhizophora</taxon>
    </lineage>
</organism>
<sequence length="38" mass="4877">MVKNIQQTDCMTWRRKRLQKWQRRSVYLHGVHCFNWKN</sequence>
<reference evidence="1" key="1">
    <citation type="submission" date="2018-02" db="EMBL/GenBank/DDBJ databases">
        <title>Rhizophora mucronata_Transcriptome.</title>
        <authorList>
            <person name="Meera S.P."/>
            <person name="Sreeshan A."/>
            <person name="Augustine A."/>
        </authorList>
    </citation>
    <scope>NUCLEOTIDE SEQUENCE</scope>
    <source>
        <tissue evidence="1">Leaf</tissue>
    </source>
</reference>
<dbReference type="EMBL" id="GGEC01055591">
    <property type="protein sequence ID" value="MBX36075.1"/>
    <property type="molecule type" value="Transcribed_RNA"/>
</dbReference>
<dbReference type="AlphaFoldDB" id="A0A2P2N0Q8"/>
<accession>A0A2P2N0Q8</accession>
<proteinExistence type="predicted"/>
<evidence type="ECO:0000313" key="1">
    <source>
        <dbReference type="EMBL" id="MBX36075.1"/>
    </source>
</evidence>
<protein>
    <submittedName>
        <fullName evidence="1">Uncharacterized protein</fullName>
    </submittedName>
</protein>
<name>A0A2P2N0Q8_RHIMU</name>